<accession>A0ACD5GST2</accession>
<dbReference type="EMBL" id="CP182909">
    <property type="protein sequence ID" value="XPM63534.1"/>
    <property type="molecule type" value="Genomic_DNA"/>
</dbReference>
<protein>
    <submittedName>
        <fullName evidence="1">Uncharacterized protein</fullName>
    </submittedName>
</protein>
<proteinExistence type="predicted"/>
<sequence>MSDRIWYVGIDFGTTGISAVLLNAATQLTYPLYWIESDQLGSTSTTPTLKNTFASRQPFTYR</sequence>
<evidence type="ECO:0000313" key="2">
    <source>
        <dbReference type="Proteomes" id="UP000095472"/>
    </source>
</evidence>
<evidence type="ECO:0000313" key="1">
    <source>
        <dbReference type="EMBL" id="XPM63534.1"/>
    </source>
</evidence>
<dbReference type="Proteomes" id="UP000095472">
    <property type="component" value="Chromosome"/>
</dbReference>
<organism evidence="1 2">
    <name type="scientific">Desertifilum tharense IPPAS B-1220</name>
    <dbReference type="NCBI Taxonomy" id="1781255"/>
    <lineage>
        <taxon>Bacteria</taxon>
        <taxon>Bacillati</taxon>
        <taxon>Cyanobacteriota</taxon>
        <taxon>Cyanophyceae</taxon>
        <taxon>Desertifilales</taxon>
        <taxon>Desertifilaceae</taxon>
        <taxon>Desertifilum</taxon>
    </lineage>
</organism>
<reference evidence="1 2" key="1">
    <citation type="journal article" date="2016" name="Genome Announc.">
        <title>Draft Genome Sequence of the Thermotolerant Cyanobacterium Desertifilum sp. IPPAS B-1220.</title>
        <authorList>
            <person name="Mironov K.S."/>
            <person name="Sinetova M.A."/>
            <person name="Bolatkhan K."/>
            <person name="Zayadan B.K."/>
            <person name="Ustinova V.V."/>
            <person name="Kupriyanova E.V."/>
            <person name="Skrypnik A.N."/>
            <person name="Gogoleva N.E."/>
            <person name="Gogolev Y.V."/>
            <person name="Los D.A."/>
        </authorList>
    </citation>
    <scope>NUCLEOTIDE SEQUENCE [LARGE SCALE GENOMIC DNA]</scope>
    <source>
        <strain evidence="1 2">IPPAS B-1220</strain>
    </source>
</reference>
<name>A0ACD5GST2_9CYAN</name>
<gene>
    <name evidence="1" type="ORF">BH720_030275</name>
</gene>
<keyword evidence="2" id="KW-1185">Reference proteome</keyword>